<evidence type="ECO:0000259" key="1">
    <source>
        <dbReference type="Pfam" id="PF24986"/>
    </source>
</evidence>
<dbReference type="InterPro" id="IPR056792">
    <property type="entry name" value="PRC_RimM"/>
</dbReference>
<sequence length="110" mass="11966">MLVAELVLLDGQPALTREQAMALKGVELQVDRADFPPADEDEFYHADLIGCEVIGQGGARLGTVVAVDDHGAQQVLRLDDGLLIPFVEAIVTTVDLAARRIEVDWAADWR</sequence>
<dbReference type="InterPro" id="IPR011961">
    <property type="entry name" value="RimM"/>
</dbReference>
<feature type="domain" description="Ribosome maturation factor RimM PRC barrel" evidence="1">
    <location>
        <begin position="46"/>
        <end position="108"/>
    </location>
</feature>
<keyword evidence="3" id="KW-1185">Reference proteome</keyword>
<dbReference type="AlphaFoldDB" id="A0A3R8NDC9"/>
<dbReference type="PANTHER" id="PTHR33692:SF1">
    <property type="entry name" value="RIBOSOME MATURATION FACTOR RIMM"/>
    <property type="match status" value="1"/>
</dbReference>
<comment type="caution">
    <text evidence="2">The sequence shown here is derived from an EMBL/GenBank/DDBJ whole genome shotgun (WGS) entry which is preliminary data.</text>
</comment>
<dbReference type="GO" id="GO:0005840">
    <property type="term" value="C:ribosome"/>
    <property type="evidence" value="ECO:0007669"/>
    <property type="project" value="InterPro"/>
</dbReference>
<name>A0A3R8NDC9_9BURK</name>
<evidence type="ECO:0000313" key="3">
    <source>
        <dbReference type="Proteomes" id="UP000270261"/>
    </source>
</evidence>
<evidence type="ECO:0000313" key="2">
    <source>
        <dbReference type="EMBL" id="RRN46040.1"/>
    </source>
</evidence>
<dbReference type="Pfam" id="PF24986">
    <property type="entry name" value="PRC_RimM"/>
    <property type="match status" value="1"/>
</dbReference>
<dbReference type="PANTHER" id="PTHR33692">
    <property type="entry name" value="RIBOSOME MATURATION FACTOR RIMM"/>
    <property type="match status" value="1"/>
</dbReference>
<dbReference type="GO" id="GO:0043022">
    <property type="term" value="F:ribosome binding"/>
    <property type="evidence" value="ECO:0007669"/>
    <property type="project" value="InterPro"/>
</dbReference>
<dbReference type="InterPro" id="IPR011033">
    <property type="entry name" value="PRC_barrel-like_sf"/>
</dbReference>
<dbReference type="SUPFAM" id="SSF50346">
    <property type="entry name" value="PRC-barrel domain"/>
    <property type="match status" value="1"/>
</dbReference>
<dbReference type="Proteomes" id="UP000270261">
    <property type="component" value="Unassembled WGS sequence"/>
</dbReference>
<dbReference type="NCBIfam" id="TIGR02273">
    <property type="entry name" value="16S_RimM"/>
    <property type="match status" value="1"/>
</dbReference>
<proteinExistence type="predicted"/>
<gene>
    <name evidence="2" type="primary">rimM</name>
    <name evidence="2" type="ORF">EHV23_02220</name>
</gene>
<dbReference type="OrthoDB" id="9783509at2"/>
<organism evidence="2 3">
    <name type="scientific">Lautropia dentalis</name>
    <dbReference type="NCBI Taxonomy" id="2490857"/>
    <lineage>
        <taxon>Bacteria</taxon>
        <taxon>Pseudomonadati</taxon>
        <taxon>Pseudomonadota</taxon>
        <taxon>Betaproteobacteria</taxon>
        <taxon>Burkholderiales</taxon>
        <taxon>Burkholderiaceae</taxon>
        <taxon>Lautropia</taxon>
    </lineage>
</organism>
<accession>A0A3R8NDC9</accession>
<reference evidence="2 3" key="1">
    <citation type="submission" date="2018-11" db="EMBL/GenBank/DDBJ databases">
        <title>Genome sequencing of Lautropia sp. KCOM 2505 (= ChDC F240).</title>
        <authorList>
            <person name="Kook J.-K."/>
            <person name="Park S.-N."/>
            <person name="Lim Y.K."/>
        </authorList>
    </citation>
    <scope>NUCLEOTIDE SEQUENCE [LARGE SCALE GENOMIC DNA]</scope>
    <source>
        <strain evidence="2 3">KCOM 2505</strain>
    </source>
</reference>
<protein>
    <submittedName>
        <fullName evidence="2">16S rRNA processing protein RimM</fullName>
    </submittedName>
</protein>
<dbReference type="Gene3D" id="2.30.30.240">
    <property type="entry name" value="PRC-barrel domain"/>
    <property type="match status" value="1"/>
</dbReference>
<dbReference type="EMBL" id="RRUE01000001">
    <property type="protein sequence ID" value="RRN46040.1"/>
    <property type="molecule type" value="Genomic_DNA"/>
</dbReference>
<dbReference type="GO" id="GO:0006364">
    <property type="term" value="P:rRNA processing"/>
    <property type="evidence" value="ECO:0007669"/>
    <property type="project" value="InterPro"/>
</dbReference>